<dbReference type="InterPro" id="IPR001875">
    <property type="entry name" value="DED_dom"/>
</dbReference>
<dbReference type="SMART" id="SM00031">
    <property type="entry name" value="DED"/>
    <property type="match status" value="2"/>
</dbReference>
<keyword evidence="4" id="KW-0963">Cytoplasm</keyword>
<evidence type="ECO:0000256" key="14">
    <source>
        <dbReference type="ARBA" id="ARBA00066479"/>
    </source>
</evidence>
<dbReference type="FunFam" id="1.10.533.10:FF:000016">
    <property type="entry name" value="CASP8 and FADD-like apoptosis regulator"/>
    <property type="match status" value="1"/>
</dbReference>
<dbReference type="InterPro" id="IPR016129">
    <property type="entry name" value="Caspase_his_AS"/>
</dbReference>
<keyword evidence="6" id="KW-0645">Protease</keyword>
<evidence type="ECO:0000256" key="8">
    <source>
        <dbReference type="ARBA" id="ARBA00022737"/>
    </source>
</evidence>
<dbReference type="InterPro" id="IPR011600">
    <property type="entry name" value="Pept_C14_caspase"/>
</dbReference>
<dbReference type="FunFam" id="3.40.50.1460:FF:000008">
    <property type="entry name" value="caspase-8 isoform X1"/>
    <property type="match status" value="1"/>
</dbReference>
<dbReference type="PROSITE" id="PS50208">
    <property type="entry name" value="CASPASE_P20"/>
    <property type="match status" value="1"/>
</dbReference>
<evidence type="ECO:0000313" key="21">
    <source>
        <dbReference type="EMBL" id="KAG8558896.1"/>
    </source>
</evidence>
<keyword evidence="9" id="KW-0378">Hydrolase</keyword>
<evidence type="ECO:0000256" key="4">
    <source>
        <dbReference type="ARBA" id="ARBA00022490"/>
    </source>
</evidence>
<dbReference type="GO" id="GO:0005886">
    <property type="term" value="C:plasma membrane"/>
    <property type="evidence" value="ECO:0007669"/>
    <property type="project" value="UniProtKB-ARBA"/>
</dbReference>
<dbReference type="GO" id="GO:0051604">
    <property type="term" value="P:protein maturation"/>
    <property type="evidence" value="ECO:0007669"/>
    <property type="project" value="UniProtKB-ARBA"/>
</dbReference>
<dbReference type="Pfam" id="PF00656">
    <property type="entry name" value="Peptidase_C14"/>
    <property type="match status" value="1"/>
</dbReference>
<evidence type="ECO:0000259" key="20">
    <source>
        <dbReference type="PROSITE" id="PS50208"/>
    </source>
</evidence>
<dbReference type="PROSITE" id="PS50207">
    <property type="entry name" value="CASPASE_P10"/>
    <property type="match status" value="1"/>
</dbReference>
<keyword evidence="10" id="KW-0788">Thiol protease</keyword>
<comment type="subcellular location">
    <subcellularLocation>
        <location evidence="2">Cytoplasm</location>
    </subcellularLocation>
    <subcellularLocation>
        <location evidence="1">Nucleus</location>
    </subcellularLocation>
</comment>
<dbReference type="PROSITE" id="PS50168">
    <property type="entry name" value="DED"/>
    <property type="match status" value="2"/>
</dbReference>
<dbReference type="GO" id="GO:0032991">
    <property type="term" value="C:protein-containing complex"/>
    <property type="evidence" value="ECO:0007669"/>
    <property type="project" value="UniProtKB-ARBA"/>
</dbReference>
<keyword evidence="7" id="KW-0053">Apoptosis</keyword>
<keyword evidence="11" id="KW-0865">Zymogen</keyword>
<dbReference type="GO" id="GO:0006915">
    <property type="term" value="P:apoptotic process"/>
    <property type="evidence" value="ECO:0007669"/>
    <property type="project" value="UniProtKB-KW"/>
</dbReference>
<protein>
    <recommendedName>
        <fullName evidence="15">Caspase-8</fullName>
        <ecNumber evidence="14">3.4.22.61</ecNumber>
    </recommendedName>
</protein>
<dbReference type="EC" id="3.4.22.61" evidence="14"/>
<feature type="domain" description="Caspase family p10" evidence="19">
    <location>
        <begin position="386"/>
        <end position="481"/>
    </location>
</feature>
<dbReference type="InterPro" id="IPR029030">
    <property type="entry name" value="Caspase-like_dom_sf"/>
</dbReference>
<gene>
    <name evidence="21" type="ORF">GDO81_017180</name>
</gene>
<dbReference type="GO" id="GO:0043065">
    <property type="term" value="P:positive regulation of apoptotic process"/>
    <property type="evidence" value="ECO:0007669"/>
    <property type="project" value="UniProtKB-ARBA"/>
</dbReference>
<dbReference type="SUPFAM" id="SSF47986">
    <property type="entry name" value="DEATH domain"/>
    <property type="match status" value="2"/>
</dbReference>
<dbReference type="PANTHER" id="PTHR48169">
    <property type="entry name" value="DED DOMAIN-CONTAINING PROTEIN"/>
    <property type="match status" value="1"/>
</dbReference>
<evidence type="ECO:0000256" key="9">
    <source>
        <dbReference type="ARBA" id="ARBA00022801"/>
    </source>
</evidence>
<organism evidence="21 22">
    <name type="scientific">Engystomops pustulosus</name>
    <name type="common">Tungara frog</name>
    <name type="synonym">Physalaemus pustulosus</name>
    <dbReference type="NCBI Taxonomy" id="76066"/>
    <lineage>
        <taxon>Eukaryota</taxon>
        <taxon>Metazoa</taxon>
        <taxon>Chordata</taxon>
        <taxon>Craniata</taxon>
        <taxon>Vertebrata</taxon>
        <taxon>Euteleostomi</taxon>
        <taxon>Amphibia</taxon>
        <taxon>Batrachia</taxon>
        <taxon>Anura</taxon>
        <taxon>Neobatrachia</taxon>
        <taxon>Hyloidea</taxon>
        <taxon>Leptodactylidae</taxon>
        <taxon>Leiuperinae</taxon>
        <taxon>Engystomops</taxon>
    </lineage>
</organism>
<dbReference type="EMBL" id="WNYA01000008">
    <property type="protein sequence ID" value="KAG8558898.1"/>
    <property type="molecule type" value="Genomic_DNA"/>
</dbReference>
<dbReference type="GO" id="GO:0004197">
    <property type="term" value="F:cysteine-type endopeptidase activity"/>
    <property type="evidence" value="ECO:0007669"/>
    <property type="project" value="InterPro"/>
</dbReference>
<evidence type="ECO:0000256" key="12">
    <source>
        <dbReference type="ARBA" id="ARBA00023242"/>
    </source>
</evidence>
<sequence length="494" mass="57047">MDNAYQTTLLNISQQLGRKDLSDTIFLCGKYLRESEKENIKDGTDLFSVLQHKSLICKDDLLFLKELLIRIDRKDILTDELKTSKTEMEELESSYKYISPYRSLLYEISQSLTTKETENIMFLLRDNIKNIYKLNKEKCMIVVLSEMEKKRLVSEDNLQSFKAYLENIKRADLCETIEKFEKKQYQRQDRRLDLDAKLANISIQEESDADVSQPGMQNDPPLKDDQSETYKLNKCPHGWCIIVNNHDFNEARSKKIEMNDRNGTHKDAEKIKEIFHSRGYEVKNHDNVTSSKMLEIMENYAKWDHSESDSFVCFVLSHGDKGTVFGTDGKDVKVKDLTDHFNGLNSPSLVGKPKVFFIQACQGGNSDTGVPYVSDRNPTEYINDSAGNKLPITADFLTAFASVEDYESLRNIYTGSVYIQSLCKFLQDPQFLETDLTRILTKVHKKVSDEVYSIHKNGRMQSVMQMPTYKSELRKTLILPPPFIGQQESRLCHQ</sequence>
<dbReference type="PROSITE" id="PS01122">
    <property type="entry name" value="CASPASE_CYS"/>
    <property type="match status" value="1"/>
</dbReference>
<evidence type="ECO:0000256" key="1">
    <source>
        <dbReference type="ARBA" id="ARBA00004123"/>
    </source>
</evidence>
<dbReference type="PROSITE" id="PS01121">
    <property type="entry name" value="CASPASE_HIS"/>
    <property type="match status" value="1"/>
</dbReference>
<keyword evidence="12" id="KW-0539">Nucleus</keyword>
<keyword evidence="22" id="KW-1185">Reference proteome</keyword>
<dbReference type="EMBL" id="WNYA01000008">
    <property type="protein sequence ID" value="KAG8558897.1"/>
    <property type="molecule type" value="Genomic_DNA"/>
</dbReference>
<reference evidence="21" key="1">
    <citation type="thesis" date="2020" institute="ProQuest LLC" country="789 East Eisenhower Parkway, Ann Arbor, MI, USA">
        <title>Comparative Genomics and Chromosome Evolution.</title>
        <authorList>
            <person name="Mudd A.B."/>
        </authorList>
    </citation>
    <scope>NUCLEOTIDE SEQUENCE</scope>
    <source>
        <strain evidence="21">237g6f4</strain>
        <tissue evidence="21">Blood</tissue>
    </source>
</reference>
<evidence type="ECO:0000256" key="16">
    <source>
        <dbReference type="RuleBase" id="RU003971"/>
    </source>
</evidence>
<dbReference type="Proteomes" id="UP000824782">
    <property type="component" value="Unassembled WGS sequence"/>
</dbReference>
<proteinExistence type="inferred from homology"/>
<dbReference type="InterPro" id="IPR015917">
    <property type="entry name" value="Pept_C14A"/>
</dbReference>
<evidence type="ECO:0000256" key="5">
    <source>
        <dbReference type="ARBA" id="ARBA00022553"/>
    </source>
</evidence>
<evidence type="ECO:0000256" key="13">
    <source>
        <dbReference type="ARBA" id="ARBA00051626"/>
    </source>
</evidence>
<dbReference type="SUPFAM" id="SSF52129">
    <property type="entry name" value="Caspase-like"/>
    <property type="match status" value="1"/>
</dbReference>
<evidence type="ECO:0000256" key="6">
    <source>
        <dbReference type="ARBA" id="ARBA00022670"/>
    </source>
</evidence>
<dbReference type="EMBL" id="WNYA01000008">
    <property type="protein sequence ID" value="KAG8558896.1"/>
    <property type="molecule type" value="Genomic_DNA"/>
</dbReference>
<evidence type="ECO:0000256" key="17">
    <source>
        <dbReference type="SAM" id="MobiDB-lite"/>
    </source>
</evidence>
<dbReference type="GO" id="GO:0005634">
    <property type="term" value="C:nucleus"/>
    <property type="evidence" value="ECO:0007669"/>
    <property type="project" value="UniProtKB-SubCell"/>
</dbReference>
<dbReference type="SMART" id="SM00115">
    <property type="entry name" value="CASc"/>
    <property type="match status" value="1"/>
</dbReference>
<dbReference type="InterPro" id="IPR002138">
    <property type="entry name" value="Pept_C14_p10"/>
</dbReference>
<dbReference type="GO" id="GO:0006508">
    <property type="term" value="P:proteolysis"/>
    <property type="evidence" value="ECO:0007669"/>
    <property type="project" value="UniProtKB-KW"/>
</dbReference>
<dbReference type="CDD" id="cd00032">
    <property type="entry name" value="CASc"/>
    <property type="match status" value="1"/>
</dbReference>
<dbReference type="PRINTS" id="PR00376">
    <property type="entry name" value="IL1BCENZYME"/>
</dbReference>
<dbReference type="Gene3D" id="1.10.533.10">
    <property type="entry name" value="Death Domain, Fas"/>
    <property type="match status" value="2"/>
</dbReference>
<feature type="domain" description="Caspase family p20" evidence="20">
    <location>
        <begin position="236"/>
        <end position="365"/>
    </location>
</feature>
<keyword evidence="8" id="KW-0677">Repeat</keyword>
<keyword evidence="5" id="KW-0597">Phosphoprotein</keyword>
<dbReference type="Gene3D" id="3.40.50.1460">
    <property type="match status" value="1"/>
</dbReference>
<evidence type="ECO:0000256" key="3">
    <source>
        <dbReference type="ARBA" id="ARBA00010134"/>
    </source>
</evidence>
<evidence type="ECO:0000259" key="18">
    <source>
        <dbReference type="PROSITE" id="PS50168"/>
    </source>
</evidence>
<dbReference type="PANTHER" id="PTHR48169:SF4">
    <property type="entry name" value="CASPASE-8"/>
    <property type="match status" value="1"/>
</dbReference>
<feature type="domain" description="DED" evidence="18">
    <location>
        <begin position="4"/>
        <end position="82"/>
    </location>
</feature>
<dbReference type="AlphaFoldDB" id="A0AAV7AC00"/>
<evidence type="ECO:0000256" key="15">
    <source>
        <dbReference type="ARBA" id="ARBA00068172"/>
    </source>
</evidence>
<evidence type="ECO:0000256" key="2">
    <source>
        <dbReference type="ARBA" id="ARBA00004496"/>
    </source>
</evidence>
<dbReference type="InterPro" id="IPR001309">
    <property type="entry name" value="Pept_C14_p20"/>
</dbReference>
<comment type="caution">
    <text evidence="21">The sequence shown here is derived from an EMBL/GenBank/DDBJ whole genome shotgun (WGS) entry which is preliminary data.</text>
</comment>
<feature type="region of interest" description="Disordered" evidence="17">
    <location>
        <begin position="205"/>
        <end position="228"/>
    </location>
</feature>
<name>A0AAV7AC00_ENGPU</name>
<dbReference type="GO" id="GO:0005737">
    <property type="term" value="C:cytoplasm"/>
    <property type="evidence" value="ECO:0007669"/>
    <property type="project" value="UniProtKB-SubCell"/>
</dbReference>
<dbReference type="Pfam" id="PF01335">
    <property type="entry name" value="DED"/>
    <property type="match status" value="2"/>
</dbReference>
<comment type="similarity">
    <text evidence="3 16">Belongs to the peptidase C14A family.</text>
</comment>
<comment type="catalytic activity">
    <reaction evidence="13">
        <text>Strict requirement for Asp at position P1 and has a preferred cleavage sequence of (Leu/Asp/Val)-Glu-Thr-Asp-|-(Gly/Ser/Ala).</text>
        <dbReference type="EC" id="3.4.22.61"/>
    </reaction>
</comment>
<dbReference type="InterPro" id="IPR011029">
    <property type="entry name" value="DEATH-like_dom_sf"/>
</dbReference>
<evidence type="ECO:0000256" key="10">
    <source>
        <dbReference type="ARBA" id="ARBA00022807"/>
    </source>
</evidence>
<evidence type="ECO:0000256" key="7">
    <source>
        <dbReference type="ARBA" id="ARBA00022703"/>
    </source>
</evidence>
<evidence type="ECO:0000259" key="19">
    <source>
        <dbReference type="PROSITE" id="PS50207"/>
    </source>
</evidence>
<evidence type="ECO:0000256" key="11">
    <source>
        <dbReference type="ARBA" id="ARBA00023145"/>
    </source>
</evidence>
<accession>A0AAV7AC00</accession>
<feature type="domain" description="DED" evidence="18">
    <location>
        <begin position="100"/>
        <end position="179"/>
    </location>
</feature>
<dbReference type="InterPro" id="IPR033139">
    <property type="entry name" value="Caspase_cys_AS"/>
</dbReference>
<evidence type="ECO:0000313" key="22">
    <source>
        <dbReference type="Proteomes" id="UP000824782"/>
    </source>
</evidence>